<dbReference type="AlphaFoldDB" id="A0A0L7QK18"/>
<organism evidence="2 3">
    <name type="scientific">Habropoda laboriosa</name>
    <dbReference type="NCBI Taxonomy" id="597456"/>
    <lineage>
        <taxon>Eukaryota</taxon>
        <taxon>Metazoa</taxon>
        <taxon>Ecdysozoa</taxon>
        <taxon>Arthropoda</taxon>
        <taxon>Hexapoda</taxon>
        <taxon>Insecta</taxon>
        <taxon>Pterygota</taxon>
        <taxon>Neoptera</taxon>
        <taxon>Endopterygota</taxon>
        <taxon>Hymenoptera</taxon>
        <taxon>Apocrita</taxon>
        <taxon>Aculeata</taxon>
        <taxon>Apoidea</taxon>
        <taxon>Anthophila</taxon>
        <taxon>Apidae</taxon>
        <taxon>Habropoda</taxon>
    </lineage>
</organism>
<gene>
    <name evidence="2" type="ORF">WH47_01385</name>
</gene>
<protein>
    <submittedName>
        <fullName evidence="2">Uncharacterized protein</fullName>
    </submittedName>
</protein>
<evidence type="ECO:0000256" key="1">
    <source>
        <dbReference type="SAM" id="MobiDB-lite"/>
    </source>
</evidence>
<proteinExistence type="predicted"/>
<dbReference type="EMBL" id="KQ415041">
    <property type="protein sequence ID" value="KOC58861.1"/>
    <property type="molecule type" value="Genomic_DNA"/>
</dbReference>
<feature type="region of interest" description="Disordered" evidence="1">
    <location>
        <begin position="1"/>
        <end position="27"/>
    </location>
</feature>
<sequence length="63" mass="6863">MKITVGNNVEGRNKETERKVVEREAVGGSNREEGLAFSSKRKVSSGVSLQWLVAESADDVEVV</sequence>
<feature type="compositionally biased region" description="Basic and acidic residues" evidence="1">
    <location>
        <begin position="11"/>
        <end position="27"/>
    </location>
</feature>
<accession>A0A0L7QK18</accession>
<evidence type="ECO:0000313" key="2">
    <source>
        <dbReference type="EMBL" id="KOC58861.1"/>
    </source>
</evidence>
<evidence type="ECO:0000313" key="3">
    <source>
        <dbReference type="Proteomes" id="UP000053825"/>
    </source>
</evidence>
<keyword evidence="3" id="KW-1185">Reference proteome</keyword>
<name>A0A0L7QK18_9HYME</name>
<dbReference type="Proteomes" id="UP000053825">
    <property type="component" value="Unassembled WGS sequence"/>
</dbReference>
<reference evidence="2 3" key="1">
    <citation type="submission" date="2015-07" db="EMBL/GenBank/DDBJ databases">
        <title>The genome of Habropoda laboriosa.</title>
        <authorList>
            <person name="Pan H."/>
            <person name="Kapheim K."/>
        </authorList>
    </citation>
    <scope>NUCLEOTIDE SEQUENCE [LARGE SCALE GENOMIC DNA]</scope>
    <source>
        <strain evidence="2">0110345459</strain>
    </source>
</reference>